<dbReference type="InterPro" id="IPR041049">
    <property type="entry name" value="DUF5615"/>
</dbReference>
<sequence>MDLLLDANLSWRLTKKLEVHFGKCYHVDSIRLAVPARDIDIWNYALKRDLIIITNDDDFLNLATVKGFPPKVVLLKTGNQSNSYLEQLLIKHKEEIVKLSESMEYGFLEIV</sequence>
<name>A0A1I7DBP8_9BACT</name>
<evidence type="ECO:0000313" key="2">
    <source>
        <dbReference type="EMBL" id="SFU09152.1"/>
    </source>
</evidence>
<dbReference type="EMBL" id="FPBF01000006">
    <property type="protein sequence ID" value="SFU09152.1"/>
    <property type="molecule type" value="Genomic_DNA"/>
</dbReference>
<gene>
    <name evidence="2" type="ORF">SAMN04489724_3875</name>
</gene>
<reference evidence="3" key="1">
    <citation type="submission" date="2016-10" db="EMBL/GenBank/DDBJ databases">
        <authorList>
            <person name="Varghese N."/>
            <person name="Submissions S."/>
        </authorList>
    </citation>
    <scope>NUCLEOTIDE SEQUENCE [LARGE SCALE GENOMIC DNA]</scope>
    <source>
        <strain evidence="3">DSM 23445</strain>
    </source>
</reference>
<keyword evidence="3" id="KW-1185">Reference proteome</keyword>
<dbReference type="Pfam" id="PF18480">
    <property type="entry name" value="DUF5615"/>
    <property type="match status" value="1"/>
</dbReference>
<accession>A0A1I7DBP8</accession>
<organism evidence="2 3">
    <name type="scientific">Algoriphagus locisalis</name>
    <dbReference type="NCBI Taxonomy" id="305507"/>
    <lineage>
        <taxon>Bacteria</taxon>
        <taxon>Pseudomonadati</taxon>
        <taxon>Bacteroidota</taxon>
        <taxon>Cytophagia</taxon>
        <taxon>Cytophagales</taxon>
        <taxon>Cyclobacteriaceae</taxon>
        <taxon>Algoriphagus</taxon>
    </lineage>
</organism>
<proteinExistence type="predicted"/>
<dbReference type="OrthoDB" id="27473at2"/>
<feature type="domain" description="DUF5615" evidence="1">
    <location>
        <begin position="1"/>
        <end position="109"/>
    </location>
</feature>
<dbReference type="Proteomes" id="UP000199673">
    <property type="component" value="Unassembled WGS sequence"/>
</dbReference>
<evidence type="ECO:0000259" key="1">
    <source>
        <dbReference type="Pfam" id="PF18480"/>
    </source>
</evidence>
<dbReference type="STRING" id="305507.SAMN04489724_3875"/>
<evidence type="ECO:0000313" key="3">
    <source>
        <dbReference type="Proteomes" id="UP000199673"/>
    </source>
</evidence>
<protein>
    <submittedName>
        <fullName evidence="2">Predicted nuclease, contains PIN domain, potential toxin-antitoxin system component</fullName>
    </submittedName>
</protein>
<dbReference type="AlphaFoldDB" id="A0A1I7DBP8"/>
<dbReference type="RefSeq" id="WP_091696469.1">
    <property type="nucleotide sequence ID" value="NZ_FPBF01000006.1"/>
</dbReference>